<dbReference type="OrthoDB" id="681126at2759"/>
<dbReference type="eggNOG" id="KOG0504">
    <property type="taxonomic scope" value="Eukaryota"/>
</dbReference>
<feature type="domain" description="PGG" evidence="3">
    <location>
        <begin position="526"/>
        <end position="636"/>
    </location>
</feature>
<feature type="domain" description="PGG" evidence="3">
    <location>
        <begin position="700"/>
        <end position="808"/>
    </location>
</feature>
<feature type="transmembrane region" description="Helical" evidence="2">
    <location>
        <begin position="285"/>
        <end position="306"/>
    </location>
</feature>
<accession>I1IJG9</accession>
<evidence type="ECO:0000313" key="4">
    <source>
        <dbReference type="EMBL" id="KQJ87321.1"/>
    </source>
</evidence>
<organism evidence="4">
    <name type="scientific">Brachypodium distachyon</name>
    <name type="common">Purple false brome</name>
    <name type="synonym">Trachynia distachya</name>
    <dbReference type="NCBI Taxonomy" id="15368"/>
    <lineage>
        <taxon>Eukaryota</taxon>
        <taxon>Viridiplantae</taxon>
        <taxon>Streptophyta</taxon>
        <taxon>Embryophyta</taxon>
        <taxon>Tracheophyta</taxon>
        <taxon>Spermatophyta</taxon>
        <taxon>Magnoliopsida</taxon>
        <taxon>Liliopsida</taxon>
        <taxon>Poales</taxon>
        <taxon>Poaceae</taxon>
        <taxon>BOP clade</taxon>
        <taxon>Pooideae</taxon>
        <taxon>Stipodae</taxon>
        <taxon>Brachypodieae</taxon>
        <taxon>Brachypodium</taxon>
    </lineage>
</organism>
<feature type="transmembrane region" description="Helical" evidence="2">
    <location>
        <begin position="750"/>
        <end position="771"/>
    </location>
</feature>
<dbReference type="AlphaFoldDB" id="I1IJG9"/>
<dbReference type="HOGENOM" id="CLU_007110_1_0_1"/>
<feature type="transmembrane region" description="Helical" evidence="2">
    <location>
        <begin position="84"/>
        <end position="106"/>
    </location>
</feature>
<dbReference type="EMBL" id="CM000883">
    <property type="protein sequence ID" value="KQJ87321.1"/>
    <property type="molecule type" value="Genomic_DNA"/>
</dbReference>
<evidence type="ECO:0000256" key="2">
    <source>
        <dbReference type="SAM" id="Phobius"/>
    </source>
</evidence>
<evidence type="ECO:0000259" key="3">
    <source>
        <dbReference type="Pfam" id="PF13962"/>
    </source>
</evidence>
<evidence type="ECO:0000313" key="5">
    <source>
        <dbReference type="EnsemblPlants" id="KQJ87321"/>
    </source>
</evidence>
<dbReference type="EnsemblPlants" id="KQJ87321">
    <property type="protein sequence ID" value="KQJ87321"/>
    <property type="gene ID" value="BRADI_4g10350v3"/>
</dbReference>
<keyword evidence="2" id="KW-0812">Transmembrane</keyword>
<reference evidence="5" key="3">
    <citation type="submission" date="2018-08" db="UniProtKB">
        <authorList>
            <consortium name="EnsemblPlants"/>
        </authorList>
    </citation>
    <scope>IDENTIFICATION</scope>
    <source>
        <strain evidence="5">cv. Bd21</strain>
    </source>
</reference>
<feature type="transmembrane region" description="Helical" evidence="2">
    <location>
        <begin position="783"/>
        <end position="804"/>
    </location>
</feature>
<proteinExistence type="predicted"/>
<feature type="transmembrane region" description="Helical" evidence="2">
    <location>
        <begin position="532"/>
        <end position="549"/>
    </location>
</feature>
<name>I1IJG9_BRADI</name>
<feature type="transmembrane region" description="Helical" evidence="2">
    <location>
        <begin position="701"/>
        <end position="720"/>
    </location>
</feature>
<dbReference type="GO" id="GO:0016020">
    <property type="term" value="C:membrane"/>
    <property type="evidence" value="ECO:0000318"/>
    <property type="project" value="GO_Central"/>
</dbReference>
<dbReference type="Pfam" id="PF13962">
    <property type="entry name" value="PGG"/>
    <property type="match status" value="5"/>
</dbReference>
<feature type="domain" description="PGG" evidence="3">
    <location>
        <begin position="201"/>
        <end position="312"/>
    </location>
</feature>
<keyword evidence="2" id="KW-1133">Transmembrane helix</keyword>
<reference evidence="4" key="2">
    <citation type="submission" date="2017-06" db="EMBL/GenBank/DDBJ databases">
        <title>WGS assembly of Brachypodium distachyon.</title>
        <authorList>
            <consortium name="The International Brachypodium Initiative"/>
            <person name="Lucas S."/>
            <person name="Harmon-Smith M."/>
            <person name="Lail K."/>
            <person name="Tice H."/>
            <person name="Grimwood J."/>
            <person name="Bruce D."/>
            <person name="Barry K."/>
            <person name="Shu S."/>
            <person name="Lindquist E."/>
            <person name="Wang M."/>
            <person name="Pitluck S."/>
            <person name="Vogel J.P."/>
            <person name="Garvin D.F."/>
            <person name="Mockler T.C."/>
            <person name="Schmutz J."/>
            <person name="Rokhsar D."/>
            <person name="Bevan M.W."/>
        </authorList>
    </citation>
    <scope>NUCLEOTIDE SEQUENCE</scope>
    <source>
        <strain evidence="4">Bd21</strain>
    </source>
</reference>
<keyword evidence="6" id="KW-1185">Reference proteome</keyword>
<feature type="transmembrane region" description="Helical" evidence="2">
    <location>
        <begin position="205"/>
        <end position="222"/>
    </location>
</feature>
<dbReference type="PANTHER" id="PTHR24177:SF45">
    <property type="entry name" value="OS06G0294000 PROTEIN"/>
    <property type="match status" value="1"/>
</dbReference>
<dbReference type="InterPro" id="IPR026961">
    <property type="entry name" value="PGG_dom"/>
</dbReference>
<dbReference type="FunCoup" id="I1IJG9">
    <property type="interactions" value="357"/>
</dbReference>
<dbReference type="ExpressionAtlas" id="I1IJG9">
    <property type="expression patterns" value="baseline"/>
</dbReference>
<feature type="transmembrane region" description="Helical" evidence="2">
    <location>
        <begin position="145"/>
        <end position="167"/>
    </location>
</feature>
<dbReference type="PANTHER" id="PTHR24177">
    <property type="entry name" value="CASKIN"/>
    <property type="match status" value="1"/>
</dbReference>
<sequence>MASNDEIELGNQGQSSIQLPAGNKPSRPLGYELKKHRLLLATLVATVTYVAGTNLPGGVWQDTQDGHLAGDLILPTTHYHRYLAFYYCNATAFAGSIVVCLLLLILEADDGGVLEATVWVVMVIDLVCLTGAYVAGSSRDAFTTIYSSVLMCAFLAYMSVFFLVNVVSRLTKKQLQQPGGDDLQEQGDQDGNNIEPRRDEEPHEALMVLATFVVTITYVSGLNPPGGFWSNTQDGHRVSAPILMDSNPARYQAFFFFNTAAFVTSLLIITLFLDRKLSRRIISANSWFVALYVYIATALLGLVGAYVAGSSWVLNSAIYPFCLIGLLFSYIFLRVAIGRVTRSIEIKNYCCPGLLETIGGAASRCFARSSGGRDTIQEPESARNLVILLATLVTSITYQAGLDPPGGVWPQDLDGHKCGDPILLTTHPTRYKVFFYSNSAAFIASLIVMTMLYTRILYIGRRLEMAMLLDLFGLIGAYAAGSCRDLSSSLYVVALAGIVFVYVEIHIVFFAQKDHSCSDKQSEAMLENKRQILLLLAILSATLTYQSGLTPPGGFWSADDQLGHRAGFPVLPDNYPRRYKAFFYCNAMSFMSSVALIVLLVNPNLYRLGIRCYALYVSMIVGIIGLIGAYAAGSSRHLQASVYVLVLAALVSFLVILQAVILCTRSRRRNMNMPETVPCPGSGERGAYDDSDIAQIRHTDLSDYCMTLGVMAASVTYQAGLKPPGGLWQDNVNGHSAGSSVLLDVDKRRFLAFAYSNSTSFMASISVIISLLPGMLHLQYRTLLWPIKMAIPVGMLGLLGAYAAGTTREWDTPANVIALLVPVLVFIAAVSFCCRKKGQRGWAW</sequence>
<reference evidence="4 5" key="1">
    <citation type="journal article" date="2010" name="Nature">
        <title>Genome sequencing and analysis of the model grass Brachypodium distachyon.</title>
        <authorList>
            <consortium name="International Brachypodium Initiative"/>
        </authorList>
    </citation>
    <scope>NUCLEOTIDE SEQUENCE [LARGE SCALE GENOMIC DNA]</scope>
    <source>
        <strain evidence="4 5">Bd21</strain>
    </source>
</reference>
<feature type="transmembrane region" description="Helical" evidence="2">
    <location>
        <begin position="488"/>
        <end position="511"/>
    </location>
</feature>
<protein>
    <recommendedName>
        <fullName evidence="3">PGG domain-containing protein</fullName>
    </recommendedName>
</protein>
<dbReference type="Gramene" id="KQJ87321">
    <property type="protein sequence ID" value="KQJ87321"/>
    <property type="gene ID" value="BRADI_4g10350v3"/>
</dbReference>
<feature type="domain" description="PGG" evidence="3">
    <location>
        <begin position="35"/>
        <end position="139"/>
    </location>
</feature>
<feature type="transmembrane region" description="Helical" evidence="2">
    <location>
        <begin position="613"/>
        <end position="632"/>
    </location>
</feature>
<evidence type="ECO:0000313" key="6">
    <source>
        <dbReference type="Proteomes" id="UP000008810"/>
    </source>
</evidence>
<feature type="transmembrane region" description="Helical" evidence="2">
    <location>
        <begin position="253"/>
        <end position="273"/>
    </location>
</feature>
<gene>
    <name evidence="5" type="primary">LOC104584446</name>
    <name evidence="4" type="ORF">BRADI_4g10350v3</name>
</gene>
<feature type="region of interest" description="Disordered" evidence="1">
    <location>
        <begin position="1"/>
        <end position="23"/>
    </location>
</feature>
<feature type="region of interest" description="Disordered" evidence="1">
    <location>
        <begin position="177"/>
        <end position="197"/>
    </location>
</feature>
<dbReference type="Proteomes" id="UP000008810">
    <property type="component" value="Chromosome 4"/>
</dbReference>
<feature type="domain" description="PGG" evidence="3">
    <location>
        <begin position="380"/>
        <end position="484"/>
    </location>
</feature>
<feature type="transmembrane region" description="Helical" evidence="2">
    <location>
        <begin position="433"/>
        <end position="453"/>
    </location>
</feature>
<feature type="transmembrane region" description="Helical" evidence="2">
    <location>
        <begin position="38"/>
        <end position="55"/>
    </location>
</feature>
<feature type="transmembrane region" description="Helical" evidence="2">
    <location>
        <begin position="113"/>
        <end position="133"/>
    </location>
</feature>
<feature type="transmembrane region" description="Helical" evidence="2">
    <location>
        <begin position="816"/>
        <end position="834"/>
    </location>
</feature>
<keyword evidence="2" id="KW-0472">Membrane</keyword>
<feature type="transmembrane region" description="Helical" evidence="2">
    <location>
        <begin position="581"/>
        <end position="601"/>
    </location>
</feature>
<dbReference type="OMA" id="WAFPEST"/>
<dbReference type="GeneID" id="104584446"/>
<feature type="transmembrane region" description="Helical" evidence="2">
    <location>
        <begin position="638"/>
        <end position="663"/>
    </location>
</feature>
<evidence type="ECO:0000256" key="1">
    <source>
        <dbReference type="SAM" id="MobiDB-lite"/>
    </source>
</evidence>
<dbReference type="RefSeq" id="XP_010237419.1">
    <property type="nucleotide sequence ID" value="XM_010239117.3"/>
</dbReference>
<feature type="transmembrane region" description="Helical" evidence="2">
    <location>
        <begin position="318"/>
        <end position="337"/>
    </location>
</feature>
<dbReference type="STRING" id="15368.I1IJG9"/>
<dbReference type="KEGG" id="bdi:104584446"/>